<name>A0A0G4GDY1_VITBC</name>
<evidence type="ECO:0000256" key="1">
    <source>
        <dbReference type="SAM" id="Coils"/>
    </source>
</evidence>
<dbReference type="Gene3D" id="3.30.200.20">
    <property type="entry name" value="Phosphorylase Kinase, domain 1"/>
    <property type="match status" value="1"/>
</dbReference>
<dbReference type="EMBL" id="CDMY01000636">
    <property type="protein sequence ID" value="CEM27634.1"/>
    <property type="molecule type" value="Genomic_DNA"/>
</dbReference>
<dbReference type="Proteomes" id="UP000041254">
    <property type="component" value="Unassembled WGS sequence"/>
</dbReference>
<keyword evidence="3" id="KW-1185">Reference proteome</keyword>
<keyword evidence="1" id="KW-0175">Coiled coil</keyword>
<reference evidence="2 3" key="1">
    <citation type="submission" date="2014-11" db="EMBL/GenBank/DDBJ databases">
        <authorList>
            <person name="Zhu J."/>
            <person name="Qi W."/>
            <person name="Song R."/>
        </authorList>
    </citation>
    <scope>NUCLEOTIDE SEQUENCE [LARGE SCALE GENOMIC DNA]</scope>
</reference>
<organism evidence="2 3">
    <name type="scientific">Vitrella brassicaformis (strain CCMP3155)</name>
    <dbReference type="NCBI Taxonomy" id="1169540"/>
    <lineage>
        <taxon>Eukaryota</taxon>
        <taxon>Sar</taxon>
        <taxon>Alveolata</taxon>
        <taxon>Colpodellida</taxon>
        <taxon>Vitrellaceae</taxon>
        <taxon>Vitrella</taxon>
    </lineage>
</organism>
<dbReference type="InParanoid" id="A0A0G4GDY1"/>
<protein>
    <submittedName>
        <fullName evidence="2">Uncharacterized protein</fullName>
    </submittedName>
</protein>
<sequence length="270" mass="30927">MCEEIQRLWDEMRNLNNNLNRNLNNMLANHPISPRAPPLLRPQRPPGGVRPHVPMEQGRARFVDGWDGNGTQIHSAAIDLSTGQRVAIKVVRDVREYTDHAETEASILRKVAIRERELRLEETRRNAEWGRGGVLPMLSDSRIVKLIDSFYYCKWCKRTRCHRECRAAGCAARDVGQHMCLVFEKLQCVRPPEAQGLQGLIPNCLYLEDALSRGWRLSITVSQGTPEFFIYEYEDEVGECLWVCYDAYTTSQMADHVLSDLMSTTAHRGD</sequence>
<evidence type="ECO:0000313" key="2">
    <source>
        <dbReference type="EMBL" id="CEM27634.1"/>
    </source>
</evidence>
<dbReference type="VEuPathDB" id="CryptoDB:Vbra_22240"/>
<proteinExistence type="predicted"/>
<gene>
    <name evidence="2" type="ORF">Vbra_22240</name>
</gene>
<accession>A0A0G4GDY1</accession>
<evidence type="ECO:0000313" key="3">
    <source>
        <dbReference type="Proteomes" id="UP000041254"/>
    </source>
</evidence>
<dbReference type="AlphaFoldDB" id="A0A0G4GDY1"/>
<feature type="coiled-coil region" evidence="1">
    <location>
        <begin position="2"/>
        <end position="29"/>
    </location>
</feature>